<dbReference type="AlphaFoldDB" id="A0A3B0RYW7"/>
<organism evidence="1">
    <name type="scientific">hydrothermal vent metagenome</name>
    <dbReference type="NCBI Taxonomy" id="652676"/>
    <lineage>
        <taxon>unclassified sequences</taxon>
        <taxon>metagenomes</taxon>
        <taxon>ecological metagenomes</taxon>
    </lineage>
</organism>
<proteinExistence type="predicted"/>
<reference evidence="1" key="1">
    <citation type="submission" date="2018-06" db="EMBL/GenBank/DDBJ databases">
        <authorList>
            <person name="Zhirakovskaya E."/>
        </authorList>
    </citation>
    <scope>NUCLEOTIDE SEQUENCE</scope>
</reference>
<sequence length="96" mass="10085">MRMNVGFGLRAGLASLMAAAIVACETAPVRPGTSVVTLPGQPGVEAPPSATPLGPEFGQEARRYDRRGYTRPRHMEGKEPVRVGLLLPFSANSAPA</sequence>
<evidence type="ECO:0000313" key="1">
    <source>
        <dbReference type="EMBL" id="VAV93448.1"/>
    </source>
</evidence>
<dbReference type="EMBL" id="UOEH01000116">
    <property type="protein sequence ID" value="VAV93448.1"/>
    <property type="molecule type" value="Genomic_DNA"/>
</dbReference>
<dbReference type="PROSITE" id="PS51257">
    <property type="entry name" value="PROKAR_LIPOPROTEIN"/>
    <property type="match status" value="1"/>
</dbReference>
<name>A0A3B0RYW7_9ZZZZ</name>
<gene>
    <name evidence="1" type="ORF">MNBD_ALPHA05-2050</name>
</gene>
<feature type="non-terminal residue" evidence="1">
    <location>
        <position position="96"/>
    </location>
</feature>
<protein>
    <submittedName>
        <fullName evidence="1">Uncharacterized protein</fullName>
    </submittedName>
</protein>
<accession>A0A3B0RYW7</accession>